<evidence type="ECO:0000313" key="1">
    <source>
        <dbReference type="EMBL" id="PIU03141.1"/>
    </source>
</evidence>
<evidence type="ECO:0008006" key="3">
    <source>
        <dbReference type="Google" id="ProtNLM"/>
    </source>
</evidence>
<evidence type="ECO:0000313" key="2">
    <source>
        <dbReference type="Proteomes" id="UP000228996"/>
    </source>
</evidence>
<dbReference type="SUPFAM" id="SSF53474">
    <property type="entry name" value="alpha/beta-Hydrolases"/>
    <property type="match status" value="1"/>
</dbReference>
<comment type="caution">
    <text evidence="1">The sequence shown here is derived from an EMBL/GenBank/DDBJ whole genome shotgun (WGS) entry which is preliminary data.</text>
</comment>
<gene>
    <name evidence="1" type="ORF">COT44_04575</name>
</gene>
<name>A0A2M6XBV1_9BACT</name>
<dbReference type="EMBL" id="PEYO01000022">
    <property type="protein sequence ID" value="PIU03141.1"/>
    <property type="molecule type" value="Genomic_DNA"/>
</dbReference>
<dbReference type="PANTHER" id="PTHR11440">
    <property type="entry name" value="LECITHIN-CHOLESTEROL ACYLTRANSFERASE-RELATED"/>
    <property type="match status" value="1"/>
</dbReference>
<dbReference type="Gene3D" id="2.60.120.560">
    <property type="entry name" value="Exo-inulinase, domain 1"/>
    <property type="match status" value="1"/>
</dbReference>
<dbReference type="Gene3D" id="3.40.50.1820">
    <property type="entry name" value="alpha/beta hydrolase"/>
    <property type="match status" value="1"/>
</dbReference>
<dbReference type="AlphaFoldDB" id="A0A2M6XBV1"/>
<sequence length="820" mass="91656">MKIILKSFLLFFIILLFNYHNCFALTLLEDNFSGVSQMDGKPVSWEEHLGDIGSWNIINGEYIGKVTKDTSQDLSTYSIAGNNSWDNYRFTVRIKGDIGLDKVILFRYHSLNETYAIKLISSWWDTYGDKITLLKNDLTQWWGASADYVNSLGIWYTLSVEVNNNNIKVFINNSTTPILDYTDTKTETNNPILNGKIGLMAWPGFYNNYGSVTQVSFDDVLVTTLESPLPTLTPTPAPLPPIVILPGLGSSWNSDALLLGQNKPQSEWKAMFGFTLYEPLIQTLKNAGYEDNGPNQNLFLFFYDWTKPISQISDDLKIFIANVVKPPPNNKVDLIGHSLGGMVGRTYLQNNPGNPVDKLITLSSPHQGAPSAYYAWEGGQLDKLLGPFERIGAGLFLYGRNLTQNSPSQAKEIQTLFPVIKDLLPTFNYLKKDHSEVNLDQMSQKNIWLINLNSFLPDYLTLHLNAFVGNIPNSVIEWIPVTYQTWLDKILGLWPDGKPTDNNILGAGDKIALAKSSQLGGANVYEINGADHSTIVSGPDSLQKVLEVLGLPSQQFNPSTPLRASNYLVFYLGSPANITGIFDGNHQPIGSFEGKMGIVPDPLPGKYQVQITGTGTGSYRLFVGQINQNGQDFWTDISGMITLNQVKSHFLSFSSNNPLTFLYPDDYSNSVKTKLNDLNISSTYKTAFLLLFNKQKYEDAIKFLYGVRILTKDFPTKNKIQEIIDQCELLYLSQNLNKPLYNSVKLASELKSSRSVFNQMESLLKIKGAQGKTIPEYGQLYLLAQDKLNQALTAKSYESHINALGSKMLSTELNYLLSKN</sequence>
<accession>A0A2M6XBV1</accession>
<reference evidence="2" key="1">
    <citation type="submission" date="2017-09" db="EMBL/GenBank/DDBJ databases">
        <title>Depth-based differentiation of microbial function through sediment-hosted aquifers and enrichment of novel symbionts in the deep terrestrial subsurface.</title>
        <authorList>
            <person name="Probst A.J."/>
            <person name="Ladd B."/>
            <person name="Jarett J.K."/>
            <person name="Geller-Mcgrath D.E."/>
            <person name="Sieber C.M.K."/>
            <person name="Emerson J.B."/>
            <person name="Anantharaman K."/>
            <person name="Thomas B.C."/>
            <person name="Malmstrom R."/>
            <person name="Stieglmeier M."/>
            <person name="Klingl A."/>
            <person name="Woyke T."/>
            <person name="Ryan C.M."/>
            <person name="Banfield J.F."/>
        </authorList>
    </citation>
    <scope>NUCLEOTIDE SEQUENCE [LARGE SCALE GENOMIC DNA]</scope>
</reference>
<protein>
    <recommendedName>
        <fullName evidence="3">PGAP1 family protein</fullName>
    </recommendedName>
</protein>
<dbReference type="Proteomes" id="UP000228996">
    <property type="component" value="Unassembled WGS sequence"/>
</dbReference>
<dbReference type="Pfam" id="PF02089">
    <property type="entry name" value="Palm_thioest"/>
    <property type="match status" value="1"/>
</dbReference>
<dbReference type="InterPro" id="IPR029058">
    <property type="entry name" value="AB_hydrolase_fold"/>
</dbReference>
<organism evidence="1 2">
    <name type="scientific">Candidatus Shapirobacteria bacterium CG08_land_8_20_14_0_20_39_18</name>
    <dbReference type="NCBI Taxonomy" id="1974883"/>
    <lineage>
        <taxon>Bacteria</taxon>
        <taxon>Candidatus Shapironibacteriota</taxon>
    </lineage>
</organism>
<proteinExistence type="predicted"/>